<evidence type="ECO:0000313" key="1">
    <source>
        <dbReference type="EMBL" id="KNZ55269.1"/>
    </source>
</evidence>
<comment type="caution">
    <text evidence="1">The sequence shown here is derived from an EMBL/GenBank/DDBJ whole genome shotgun (WGS) entry which is preliminary data.</text>
</comment>
<organism evidence="1 2">
    <name type="scientific">Puccinia sorghi</name>
    <dbReference type="NCBI Taxonomy" id="27349"/>
    <lineage>
        <taxon>Eukaryota</taxon>
        <taxon>Fungi</taxon>
        <taxon>Dikarya</taxon>
        <taxon>Basidiomycota</taxon>
        <taxon>Pucciniomycotina</taxon>
        <taxon>Pucciniomycetes</taxon>
        <taxon>Pucciniales</taxon>
        <taxon>Pucciniaceae</taxon>
        <taxon>Puccinia</taxon>
    </lineage>
</organism>
<dbReference type="VEuPathDB" id="FungiDB:VP01_2724g1"/>
<reference evidence="1 2" key="1">
    <citation type="submission" date="2015-08" db="EMBL/GenBank/DDBJ databases">
        <title>Next Generation Sequencing and Analysis of the Genome of Puccinia sorghi L Schw, the Causal Agent of Maize Common Rust.</title>
        <authorList>
            <person name="Rochi L."/>
            <person name="Burguener G."/>
            <person name="Darino M."/>
            <person name="Turjanski A."/>
            <person name="Kreff E."/>
            <person name="Dieguez M.J."/>
            <person name="Sacco F."/>
        </authorList>
    </citation>
    <scope>NUCLEOTIDE SEQUENCE [LARGE SCALE GENOMIC DNA]</scope>
    <source>
        <strain evidence="1 2">RO10H11247</strain>
    </source>
</reference>
<gene>
    <name evidence="1" type="ORF">VP01_2724g1</name>
</gene>
<dbReference type="EMBL" id="LAVV01007640">
    <property type="protein sequence ID" value="KNZ55269.1"/>
    <property type="molecule type" value="Genomic_DNA"/>
</dbReference>
<protein>
    <submittedName>
        <fullName evidence="1">Uncharacterized protein</fullName>
    </submittedName>
</protein>
<keyword evidence="2" id="KW-1185">Reference proteome</keyword>
<dbReference type="AlphaFoldDB" id="A0A0L6V3E3"/>
<name>A0A0L6V3E3_9BASI</name>
<evidence type="ECO:0000313" key="2">
    <source>
        <dbReference type="Proteomes" id="UP000037035"/>
    </source>
</evidence>
<sequence>MSNPLPPTSSVFLSATHSNVPSRSHTLNWLYAPIQLQFFLSANHQSNDGSSLTSKTVHDCFTHGSNESVVQGPQLQVGPGCPHRTSEGYLHQNEGTRIMASQAGFQTDFEQQVENMIQRDTQMKCPKFSSLLHLLEICSPSNTPSAFLLQHSSPDDNFDVNVFLADMDQPEWADALDFNVLTAHKCWTPGDNSWHFTVKFHCVYAPRGLVQKI</sequence>
<proteinExistence type="predicted"/>
<accession>A0A0L6V3E3</accession>
<dbReference type="Proteomes" id="UP000037035">
    <property type="component" value="Unassembled WGS sequence"/>
</dbReference>